<dbReference type="Gene3D" id="3.60.110.10">
    <property type="entry name" value="Carbon-nitrogen hydrolase"/>
    <property type="match status" value="1"/>
</dbReference>
<keyword evidence="6" id="KW-1185">Reference proteome</keyword>
<evidence type="ECO:0000313" key="5">
    <source>
        <dbReference type="EMBL" id="WAR18674.1"/>
    </source>
</evidence>
<dbReference type="InterPro" id="IPR043957">
    <property type="entry name" value="Vanin_C"/>
</dbReference>
<keyword evidence="2" id="KW-0378">Hydrolase</keyword>
<dbReference type="PANTHER" id="PTHR10609:SF14">
    <property type="entry name" value="BIOTINIDASE"/>
    <property type="match status" value="1"/>
</dbReference>
<feature type="signal peptide" evidence="3">
    <location>
        <begin position="1"/>
        <end position="22"/>
    </location>
</feature>
<sequence length="501" mass="55542">MTVGSPGMLLTLLLVLGGRILAGLETPLADSYRAAVYEHNVSFPRHRDVVPRLEALQLMEENLGKFDEQARQAAQQKAKIIVFPEYGVYGLGWTRQKLAPFLEYIPDPAGNPWNPCDNPNGFVSAVQTLLSCIAKNNSIYVVANIGSQQPCISTDKSCPSDHVYQFNTNVVYDPRGIFIARYFKYNLDSVEMQYFDRPPVVNHTIFDTPFGRFATVCSNDILYKEPTLTLVKTMNITNLAMPAAWKEELPLMSAIEFHSAFAEGLLINVLAANLHVVDLGYYGSGLYWPTGTSINASYFYDDDPYSEGSLVVETLTPSIIPSDVWDPPQFTENKRFAPRRLVNNAEQSSLTHKIKINGDIYTAKVFKFGEAYSANVCQGSLCCDADFEGGASGDMFAFGAFEGMHSGNNSYYLQSCALIKCAGRTVESCGQPTKHTSTGIDKMSMSGNFSYPYQFPEVFTVGDHPEIVTQIWYYQGSVIIDVGLYGDLLTVAIQAIDYSRQ</sequence>
<protein>
    <submittedName>
        <fullName evidence="5">VNN1-like protein</fullName>
    </submittedName>
</protein>
<reference evidence="5" key="1">
    <citation type="submission" date="2022-11" db="EMBL/GenBank/DDBJ databases">
        <title>Centuries of genome instability and evolution in soft-shell clam transmissible cancer (bioRxiv).</title>
        <authorList>
            <person name="Hart S.F.M."/>
            <person name="Yonemitsu M.A."/>
            <person name="Giersch R.M."/>
            <person name="Beal B.F."/>
            <person name="Arriagada G."/>
            <person name="Davis B.W."/>
            <person name="Ostrander E.A."/>
            <person name="Goff S.P."/>
            <person name="Metzger M.J."/>
        </authorList>
    </citation>
    <scope>NUCLEOTIDE SEQUENCE</scope>
    <source>
        <strain evidence="5">MELC-2E11</strain>
        <tissue evidence="5">Siphon/mantle</tissue>
    </source>
</reference>
<dbReference type="InterPro" id="IPR003010">
    <property type="entry name" value="C-N_Hydrolase"/>
</dbReference>
<dbReference type="InterPro" id="IPR040154">
    <property type="entry name" value="Biotinidase/VNN"/>
</dbReference>
<evidence type="ECO:0000256" key="1">
    <source>
        <dbReference type="ARBA" id="ARBA00008225"/>
    </source>
</evidence>
<name>A0ABY7FBD8_MYAAR</name>
<keyword evidence="3" id="KW-0732">Signal</keyword>
<organism evidence="5 6">
    <name type="scientific">Mya arenaria</name>
    <name type="common">Soft-shell clam</name>
    <dbReference type="NCBI Taxonomy" id="6604"/>
    <lineage>
        <taxon>Eukaryota</taxon>
        <taxon>Metazoa</taxon>
        <taxon>Spiralia</taxon>
        <taxon>Lophotrochozoa</taxon>
        <taxon>Mollusca</taxon>
        <taxon>Bivalvia</taxon>
        <taxon>Autobranchia</taxon>
        <taxon>Heteroconchia</taxon>
        <taxon>Euheterodonta</taxon>
        <taxon>Imparidentia</taxon>
        <taxon>Neoheterodontei</taxon>
        <taxon>Myida</taxon>
        <taxon>Myoidea</taxon>
        <taxon>Myidae</taxon>
        <taxon>Mya</taxon>
    </lineage>
</organism>
<dbReference type="EMBL" id="CP111022">
    <property type="protein sequence ID" value="WAR18674.1"/>
    <property type="molecule type" value="Genomic_DNA"/>
</dbReference>
<evidence type="ECO:0000313" key="6">
    <source>
        <dbReference type="Proteomes" id="UP001164746"/>
    </source>
</evidence>
<gene>
    <name evidence="5" type="ORF">MAR_000512</name>
</gene>
<feature type="chain" id="PRO_5046565728" evidence="3">
    <location>
        <begin position="23"/>
        <end position="501"/>
    </location>
</feature>
<dbReference type="Pfam" id="PF19018">
    <property type="entry name" value="Vanin_C"/>
    <property type="match status" value="1"/>
</dbReference>
<accession>A0ABY7FBD8</accession>
<dbReference type="SUPFAM" id="SSF56317">
    <property type="entry name" value="Carbon-nitrogen hydrolase"/>
    <property type="match status" value="1"/>
</dbReference>
<comment type="similarity">
    <text evidence="1">Belongs to the carbon-nitrogen hydrolase superfamily. BTD/VNN family.</text>
</comment>
<evidence type="ECO:0000256" key="2">
    <source>
        <dbReference type="ARBA" id="ARBA00022801"/>
    </source>
</evidence>
<feature type="domain" description="CN hydrolase" evidence="4">
    <location>
        <begin position="32"/>
        <end position="317"/>
    </location>
</feature>
<evidence type="ECO:0000259" key="4">
    <source>
        <dbReference type="PROSITE" id="PS50263"/>
    </source>
</evidence>
<dbReference type="InterPro" id="IPR036526">
    <property type="entry name" value="C-N_Hydrolase_sf"/>
</dbReference>
<dbReference type="Proteomes" id="UP001164746">
    <property type="component" value="Chromosome 11"/>
</dbReference>
<dbReference type="Pfam" id="PF00795">
    <property type="entry name" value="CN_hydrolase"/>
    <property type="match status" value="1"/>
</dbReference>
<evidence type="ECO:0000256" key="3">
    <source>
        <dbReference type="SAM" id="SignalP"/>
    </source>
</evidence>
<dbReference type="PROSITE" id="PS50263">
    <property type="entry name" value="CN_HYDROLASE"/>
    <property type="match status" value="1"/>
</dbReference>
<proteinExistence type="inferred from homology"/>
<dbReference type="PANTHER" id="PTHR10609">
    <property type="entry name" value="BIOTINIDASE-RELATED"/>
    <property type="match status" value="1"/>
</dbReference>